<organism evidence="2 3">
    <name type="scientific">Curtobacterium citreum</name>
    <dbReference type="NCBI Taxonomy" id="2036"/>
    <lineage>
        <taxon>Bacteria</taxon>
        <taxon>Bacillati</taxon>
        <taxon>Actinomycetota</taxon>
        <taxon>Actinomycetes</taxon>
        <taxon>Micrococcales</taxon>
        <taxon>Microbacteriaceae</taxon>
        <taxon>Curtobacterium</taxon>
    </lineage>
</organism>
<keyword evidence="3" id="KW-1185">Reference proteome</keyword>
<comment type="caution">
    <text evidence="2">The sequence shown here is derived from an EMBL/GenBank/DDBJ whole genome shotgun (WGS) entry which is preliminary data.</text>
</comment>
<name>A0ABT2HHE8_9MICO</name>
<dbReference type="RefSeq" id="WP_141862181.1">
    <property type="nucleotide sequence ID" value="NZ_BMNV01000001.1"/>
</dbReference>
<reference evidence="2 3" key="1">
    <citation type="submission" date="2022-08" db="EMBL/GenBank/DDBJ databases">
        <title>Taxonomy of Curtobacterium flaccumfaciens.</title>
        <authorList>
            <person name="Osdaghi E."/>
            <person name="Taghavi S.M."/>
            <person name="Hamidizade M."/>
            <person name="Abachi H."/>
            <person name="Fazliarab A."/>
            <person name="Baeyen S."/>
            <person name="Portier P."/>
            <person name="Van Vaerenbergh J."/>
            <person name="Jacques M.-A."/>
        </authorList>
    </citation>
    <scope>NUCLEOTIDE SEQUENCE [LARGE SCALE GENOMIC DNA]</scope>
    <source>
        <strain evidence="2 3">LMG8786T</strain>
    </source>
</reference>
<feature type="chain" id="PRO_5045131283" evidence="1">
    <location>
        <begin position="27"/>
        <end position="116"/>
    </location>
</feature>
<accession>A0ABT2HHE8</accession>
<dbReference type="Proteomes" id="UP001652264">
    <property type="component" value="Unassembled WGS sequence"/>
</dbReference>
<protein>
    <submittedName>
        <fullName evidence="2">Uncharacterized protein</fullName>
    </submittedName>
</protein>
<sequence length="116" mass="12842">MLKNTMLKAGAALVLTGAIIGGGATAAQAEDQYYFDPITFTYSRAQVETFYGNIGKADNLCKFLPLNYPSGLACNSGNHQMREAFTKAHYQKKRVQLKFYRSKGCSSCSKSEYKVF</sequence>
<keyword evidence="1" id="KW-0732">Signal</keyword>
<feature type="signal peptide" evidence="1">
    <location>
        <begin position="1"/>
        <end position="26"/>
    </location>
</feature>
<evidence type="ECO:0000256" key="1">
    <source>
        <dbReference type="SAM" id="SignalP"/>
    </source>
</evidence>
<evidence type="ECO:0000313" key="2">
    <source>
        <dbReference type="EMBL" id="MCS6522702.1"/>
    </source>
</evidence>
<gene>
    <name evidence="2" type="ORF">NYQ28_08995</name>
</gene>
<dbReference type="EMBL" id="JANVAD010000004">
    <property type="protein sequence ID" value="MCS6522702.1"/>
    <property type="molecule type" value="Genomic_DNA"/>
</dbReference>
<evidence type="ECO:0000313" key="3">
    <source>
        <dbReference type="Proteomes" id="UP001652264"/>
    </source>
</evidence>
<proteinExistence type="predicted"/>
<dbReference type="GeneID" id="95324666"/>